<protein>
    <recommendedName>
        <fullName evidence="2">3-hydroxyisobutyryl-CoA hydrolase</fullName>
        <ecNumber evidence="2">3.1.2.4</ecNumber>
    </recommendedName>
</protein>
<feature type="domain" description="Enoyl-CoA hydratase/isomerase" evidence="4">
    <location>
        <begin position="13"/>
        <end position="331"/>
    </location>
</feature>
<evidence type="ECO:0000256" key="1">
    <source>
        <dbReference type="ARBA" id="ARBA00001709"/>
    </source>
</evidence>
<dbReference type="AlphaFoldDB" id="A0A0N9I3Q8"/>
<dbReference type="InterPro" id="IPR032259">
    <property type="entry name" value="HIBYL-CoA-H"/>
</dbReference>
<comment type="catalytic activity">
    <reaction evidence="1">
        <text>3-hydroxy-2-methylpropanoyl-CoA + H2O = 3-hydroxy-2-methylpropanoate + CoA + H(+)</text>
        <dbReference type="Rhea" id="RHEA:20888"/>
        <dbReference type="ChEBI" id="CHEBI:11805"/>
        <dbReference type="ChEBI" id="CHEBI:15377"/>
        <dbReference type="ChEBI" id="CHEBI:15378"/>
        <dbReference type="ChEBI" id="CHEBI:57287"/>
        <dbReference type="ChEBI" id="CHEBI:57340"/>
        <dbReference type="EC" id="3.1.2.4"/>
    </reaction>
</comment>
<dbReference type="EC" id="3.1.2.4" evidence="2"/>
<dbReference type="OrthoDB" id="9790967at2"/>
<evidence type="ECO:0000259" key="4">
    <source>
        <dbReference type="Pfam" id="PF16113"/>
    </source>
</evidence>
<accession>A0A0N9I3Q8</accession>
<name>A0A0N9I3Q8_9PSEU</name>
<dbReference type="EMBL" id="CP012752">
    <property type="protein sequence ID" value="ALG09136.1"/>
    <property type="molecule type" value="Genomic_DNA"/>
</dbReference>
<keyword evidence="6" id="KW-1185">Reference proteome</keyword>
<dbReference type="Proteomes" id="UP000063699">
    <property type="component" value="Chromosome"/>
</dbReference>
<dbReference type="NCBIfam" id="NF004127">
    <property type="entry name" value="PRK05617.1"/>
    <property type="match status" value="1"/>
</dbReference>
<evidence type="ECO:0000256" key="3">
    <source>
        <dbReference type="ARBA" id="ARBA00022801"/>
    </source>
</evidence>
<dbReference type="STRING" id="860235.AOZ06_21445"/>
<dbReference type="CDD" id="cd06558">
    <property type="entry name" value="crotonase-like"/>
    <property type="match status" value="1"/>
</dbReference>
<dbReference type="PANTHER" id="PTHR43176:SF3">
    <property type="entry name" value="3-HYDROXYISOBUTYRYL-COA HYDROLASE, MITOCHONDRIAL"/>
    <property type="match status" value="1"/>
</dbReference>
<dbReference type="PANTHER" id="PTHR43176">
    <property type="entry name" value="3-HYDROXYISOBUTYRYL-COA HYDROLASE-RELATED"/>
    <property type="match status" value="1"/>
</dbReference>
<dbReference type="GO" id="GO:0003860">
    <property type="term" value="F:3-hydroxyisobutyryl-CoA hydrolase activity"/>
    <property type="evidence" value="ECO:0007669"/>
    <property type="project" value="UniProtKB-EC"/>
</dbReference>
<evidence type="ECO:0000313" key="6">
    <source>
        <dbReference type="Proteomes" id="UP000063699"/>
    </source>
</evidence>
<evidence type="ECO:0000313" key="5">
    <source>
        <dbReference type="EMBL" id="ALG09136.1"/>
    </source>
</evidence>
<dbReference type="RefSeq" id="WP_054291040.1">
    <property type="nucleotide sequence ID" value="NZ_CP012752.1"/>
</dbReference>
<gene>
    <name evidence="5" type="ORF">AOZ06_21445</name>
</gene>
<dbReference type="InterPro" id="IPR029045">
    <property type="entry name" value="ClpP/crotonase-like_dom_sf"/>
</dbReference>
<dbReference type="InterPro" id="IPR045004">
    <property type="entry name" value="ECH_dom"/>
</dbReference>
<dbReference type="SUPFAM" id="SSF52096">
    <property type="entry name" value="ClpP/crotonase"/>
    <property type="match status" value="1"/>
</dbReference>
<dbReference type="Gene3D" id="3.90.226.10">
    <property type="entry name" value="2-enoyl-CoA Hydratase, Chain A, domain 1"/>
    <property type="match status" value="1"/>
</dbReference>
<dbReference type="KEGG" id="kphy:AOZ06_21445"/>
<dbReference type="GO" id="GO:0005829">
    <property type="term" value="C:cytosol"/>
    <property type="evidence" value="ECO:0007669"/>
    <property type="project" value="TreeGrafter"/>
</dbReference>
<dbReference type="Pfam" id="PF16113">
    <property type="entry name" value="ECH_2"/>
    <property type="match status" value="1"/>
</dbReference>
<evidence type="ECO:0000256" key="2">
    <source>
        <dbReference type="ARBA" id="ARBA00011915"/>
    </source>
</evidence>
<dbReference type="GO" id="GO:0006574">
    <property type="term" value="P:L-valine catabolic process"/>
    <property type="evidence" value="ECO:0007669"/>
    <property type="project" value="TreeGrafter"/>
</dbReference>
<proteinExistence type="predicted"/>
<sequence length="335" mass="35835">MTDVLTEVHGGLARITLNRPKAINALTHDMVRTIDAVLTEWESDDSVRTVVITGAGERGLCAGGDIRTIYDDARSGGTASLEFWSDEYKLNAHIARYTKPYVAVMDGVVMGGGVGVSAHGSVRVVTERSRIAMPEVGIGLVPDVGGTYLLSRAPGQLGTHIALTTAQLSAGDAIHCGLADYHVPSARIPQLLELLEQRDAAEAVRAVAELPADRPLSRQTDWIGTCYAAETVEEILERLRASGEQGSSAAKEIEGKSPTAVKVTLRALRSAAALPDLDAVLEQEYRVSAACLRGHDLAEGIRAQIIDKDRNPRWSPGTLAEVSEDVVAAHFEEVR</sequence>
<keyword evidence="3 5" id="KW-0378">Hydrolase</keyword>
<reference evidence="5 6" key="1">
    <citation type="submission" date="2015-07" db="EMBL/GenBank/DDBJ databases">
        <title>Genome sequencing of Kibdelosporangium phytohabitans.</title>
        <authorList>
            <person name="Qin S."/>
            <person name="Xing K."/>
        </authorList>
    </citation>
    <scope>NUCLEOTIDE SEQUENCE [LARGE SCALE GENOMIC DNA]</scope>
    <source>
        <strain evidence="5 6">KLBMP1111</strain>
    </source>
</reference>
<organism evidence="5 6">
    <name type="scientific">Kibdelosporangium phytohabitans</name>
    <dbReference type="NCBI Taxonomy" id="860235"/>
    <lineage>
        <taxon>Bacteria</taxon>
        <taxon>Bacillati</taxon>
        <taxon>Actinomycetota</taxon>
        <taxon>Actinomycetes</taxon>
        <taxon>Pseudonocardiales</taxon>
        <taxon>Pseudonocardiaceae</taxon>
        <taxon>Kibdelosporangium</taxon>
    </lineage>
</organism>